<organism evidence="1 2">
    <name type="scientific">Cyclospora cayetanensis</name>
    <dbReference type="NCBI Taxonomy" id="88456"/>
    <lineage>
        <taxon>Eukaryota</taxon>
        <taxon>Sar</taxon>
        <taxon>Alveolata</taxon>
        <taxon>Apicomplexa</taxon>
        <taxon>Conoidasida</taxon>
        <taxon>Coccidia</taxon>
        <taxon>Eucoccidiorida</taxon>
        <taxon>Eimeriorina</taxon>
        <taxon>Eimeriidae</taxon>
        <taxon>Cyclospora</taxon>
    </lineage>
</organism>
<proteinExistence type="predicted"/>
<sequence>MCRCYECLLPQSLIAGLQQQPPGSDGFERFALELNSLQQQGATGGTRREALFSAVLRSPLLHRAVALGGSNGVLPLSLQHLLLLLQHQQTNKLTEKAKSLILGHEAVMLGCGAMRGCRGLVVAVDAVSGTALLRLPGKAEVIAVRCTEIEATVPPSPHFRYACVHHLTASRYAQSPSARERMRAVNCGASLPAVLSPSWHRFPQHD</sequence>
<keyword evidence="1" id="KW-1185">Reference proteome</keyword>
<accession>A0A6P6RYZ2</accession>
<dbReference type="GeneID" id="34622475"/>
<dbReference type="RefSeq" id="XP_026193146.1">
    <property type="nucleotide sequence ID" value="XM_026337361.1"/>
</dbReference>
<reference evidence="2" key="1">
    <citation type="submission" date="2025-08" db="UniProtKB">
        <authorList>
            <consortium name="RefSeq"/>
        </authorList>
    </citation>
    <scope>IDENTIFICATION</scope>
</reference>
<dbReference type="AlphaFoldDB" id="A0A6P6RYZ2"/>
<gene>
    <name evidence="2" type="primary">LOC34622475</name>
</gene>
<dbReference type="Proteomes" id="UP000515125">
    <property type="component" value="Unplaced"/>
</dbReference>
<evidence type="ECO:0000313" key="2">
    <source>
        <dbReference type="RefSeq" id="XP_026193146.1"/>
    </source>
</evidence>
<protein>
    <submittedName>
        <fullName evidence="2">Uncharacterized protein LOC34622475</fullName>
    </submittedName>
</protein>
<name>A0A6P6RYZ2_9EIME</name>
<evidence type="ECO:0000313" key="1">
    <source>
        <dbReference type="Proteomes" id="UP000515125"/>
    </source>
</evidence>
<dbReference type="OrthoDB" id="10669412at2759"/>